<dbReference type="Pfam" id="PF06342">
    <property type="entry name" value="DUF1057"/>
    <property type="match status" value="1"/>
</dbReference>
<evidence type="ECO:0000313" key="1">
    <source>
        <dbReference type="EMBL" id="TKR62922.1"/>
    </source>
</evidence>
<dbReference type="PANTHER" id="PTHR47533:SF4">
    <property type="entry name" value="AB HYDROLASE-1 DOMAIN-CONTAINING PROTEIN"/>
    <property type="match status" value="1"/>
</dbReference>
<dbReference type="PANTHER" id="PTHR47533">
    <property type="entry name" value="PROTEIN CBG21859"/>
    <property type="match status" value="1"/>
</dbReference>
<dbReference type="OrthoDB" id="6431331at2759"/>
<reference evidence="1 2" key="2">
    <citation type="journal article" date="2019" name="G3 (Bethesda)">
        <title>Hybrid Assembly of the Genome of the Entomopathogenic Nematode Steinernema carpocapsae Identifies the X-Chromosome.</title>
        <authorList>
            <person name="Serra L."/>
            <person name="Macchietto M."/>
            <person name="Macias-Munoz A."/>
            <person name="McGill C.J."/>
            <person name="Rodriguez I.M."/>
            <person name="Rodriguez B."/>
            <person name="Murad R."/>
            <person name="Mortazavi A."/>
        </authorList>
    </citation>
    <scope>NUCLEOTIDE SEQUENCE [LARGE SCALE GENOMIC DNA]</scope>
    <source>
        <strain evidence="1 2">ALL</strain>
    </source>
</reference>
<name>A0A4U5M2M4_STECR</name>
<dbReference type="SUPFAM" id="SSF53474">
    <property type="entry name" value="alpha/beta-Hydrolases"/>
    <property type="match status" value="1"/>
</dbReference>
<organism evidence="1 2">
    <name type="scientific">Steinernema carpocapsae</name>
    <name type="common">Entomopathogenic nematode</name>
    <dbReference type="NCBI Taxonomy" id="34508"/>
    <lineage>
        <taxon>Eukaryota</taxon>
        <taxon>Metazoa</taxon>
        <taxon>Ecdysozoa</taxon>
        <taxon>Nematoda</taxon>
        <taxon>Chromadorea</taxon>
        <taxon>Rhabditida</taxon>
        <taxon>Tylenchina</taxon>
        <taxon>Panagrolaimomorpha</taxon>
        <taxon>Strongyloidoidea</taxon>
        <taxon>Steinernematidae</taxon>
        <taxon>Steinernema</taxon>
    </lineage>
</organism>
<dbReference type="InterPro" id="IPR029058">
    <property type="entry name" value="AB_hydrolase_fold"/>
</dbReference>
<gene>
    <name evidence="1" type="ORF">L596_026822</name>
</gene>
<accession>A0A4U5M2M4</accession>
<reference evidence="1 2" key="1">
    <citation type="journal article" date="2015" name="Genome Biol.">
        <title>Comparative genomics of Steinernema reveals deeply conserved gene regulatory networks.</title>
        <authorList>
            <person name="Dillman A.R."/>
            <person name="Macchietto M."/>
            <person name="Porter C.F."/>
            <person name="Rogers A."/>
            <person name="Williams B."/>
            <person name="Antoshechkin I."/>
            <person name="Lee M.M."/>
            <person name="Goodwin Z."/>
            <person name="Lu X."/>
            <person name="Lewis E.E."/>
            <person name="Goodrich-Blair H."/>
            <person name="Stock S.P."/>
            <person name="Adams B.J."/>
            <person name="Sternberg P.W."/>
            <person name="Mortazavi A."/>
        </authorList>
    </citation>
    <scope>NUCLEOTIDE SEQUENCE [LARGE SCALE GENOMIC DNA]</scope>
    <source>
        <strain evidence="1 2">ALL</strain>
    </source>
</reference>
<dbReference type="InterPro" id="IPR010463">
    <property type="entry name" value="DUF1057"/>
</dbReference>
<comment type="caution">
    <text evidence="1">The sequence shown here is derived from an EMBL/GenBank/DDBJ whole genome shotgun (WGS) entry which is preliminary data.</text>
</comment>
<dbReference type="EMBL" id="AZBU02000010">
    <property type="protein sequence ID" value="TKR62922.1"/>
    <property type="molecule type" value="Genomic_DNA"/>
</dbReference>
<evidence type="ECO:0008006" key="3">
    <source>
        <dbReference type="Google" id="ProtNLM"/>
    </source>
</evidence>
<evidence type="ECO:0000313" key="2">
    <source>
        <dbReference type="Proteomes" id="UP000298663"/>
    </source>
</evidence>
<keyword evidence="2" id="KW-1185">Reference proteome</keyword>
<dbReference type="Gene3D" id="3.40.50.1820">
    <property type="entry name" value="alpha/beta hydrolase"/>
    <property type="match status" value="1"/>
</dbReference>
<dbReference type="Proteomes" id="UP000298663">
    <property type="component" value="Unassembled WGS sequence"/>
</dbReference>
<proteinExistence type="predicted"/>
<dbReference type="AlphaFoldDB" id="A0A4U5M2M4"/>
<sequence>MFTSKTHIFAKNTSKLVLVCARTASTSKASQTASFGDLFLRTENISFEFRGQKFQLKSVIQDTLSNGSSKGTVIALHGAPGSHKDFKYVGPILQQKGIRFIGVNFPGYGLTQVDLRLTQDNLERVSYVSALCDALDLNENLIFMGHSRGTENALKMAALHPERTVGIVQANYLGARVHKGIRPTWALTATTYLWELGWPRVFLRPLLYYMYHYGINIKVKTGDEAIWALSAMRAEKLELPTQVQYVEILNKTKVKSLLLYSGKDNLMEPEIPREFAAMFKGNRHFEFESATKDEVIKEAVCGELEAGTQSVAVFFKTDGHFMQKHRAQLLADACEAMLNNK</sequence>
<protein>
    <recommendedName>
        <fullName evidence="3">AB hydrolase-1 domain-containing protein</fullName>
    </recommendedName>
</protein>